<feature type="domain" description="Exoribonuclease phosphorolytic" evidence="6">
    <location>
        <begin position="19"/>
        <end position="143"/>
    </location>
</feature>
<dbReference type="InterPro" id="IPR036345">
    <property type="entry name" value="ExoRNase_PH_dom2_sf"/>
</dbReference>
<dbReference type="GO" id="GO:0000177">
    <property type="term" value="C:cytoplasmic exosome (RNase complex)"/>
    <property type="evidence" value="ECO:0007669"/>
    <property type="project" value="TreeGrafter"/>
</dbReference>
<evidence type="ECO:0000313" key="9">
    <source>
        <dbReference type="Proteomes" id="UP000663828"/>
    </source>
</evidence>
<dbReference type="GO" id="GO:0000176">
    <property type="term" value="C:nuclear exosome (RNase complex)"/>
    <property type="evidence" value="ECO:0007669"/>
    <property type="project" value="TreeGrafter"/>
</dbReference>
<dbReference type="OrthoDB" id="27298at2759"/>
<evidence type="ECO:0000256" key="1">
    <source>
        <dbReference type="ARBA" id="ARBA00004123"/>
    </source>
</evidence>
<dbReference type="InterPro" id="IPR050080">
    <property type="entry name" value="RNase_PH"/>
</dbReference>
<evidence type="ECO:0000256" key="4">
    <source>
        <dbReference type="ARBA" id="ARBA00022835"/>
    </source>
</evidence>
<dbReference type="InterPro" id="IPR001247">
    <property type="entry name" value="ExoRNase_PH_dom1"/>
</dbReference>
<evidence type="ECO:0000259" key="6">
    <source>
        <dbReference type="Pfam" id="PF01138"/>
    </source>
</evidence>
<evidence type="ECO:0000313" key="10">
    <source>
        <dbReference type="Proteomes" id="UP000663852"/>
    </source>
</evidence>
<keyword evidence="4" id="KW-0271">Exosome</keyword>
<dbReference type="AlphaFoldDB" id="A0A813W6M8"/>
<dbReference type="EMBL" id="CAJNOR010004781">
    <property type="protein sequence ID" value="CAF1526954.1"/>
    <property type="molecule type" value="Genomic_DNA"/>
</dbReference>
<comment type="similarity">
    <text evidence="2">Belongs to the RNase PH family.</text>
</comment>
<protein>
    <recommendedName>
        <fullName evidence="6">Exoribonuclease phosphorolytic domain-containing protein</fullName>
    </recommendedName>
</protein>
<keyword evidence="5" id="KW-0539">Nucleus</keyword>
<dbReference type="GO" id="GO:0003723">
    <property type="term" value="F:RNA binding"/>
    <property type="evidence" value="ECO:0007669"/>
    <property type="project" value="TreeGrafter"/>
</dbReference>
<accession>A0A813W6M8</accession>
<dbReference type="Gene3D" id="3.30.230.70">
    <property type="entry name" value="GHMP Kinase, N-terminal domain"/>
    <property type="match status" value="1"/>
</dbReference>
<dbReference type="GO" id="GO:0005730">
    <property type="term" value="C:nucleolus"/>
    <property type="evidence" value="ECO:0007669"/>
    <property type="project" value="TreeGrafter"/>
</dbReference>
<dbReference type="Pfam" id="PF01138">
    <property type="entry name" value="RNase_PH"/>
    <property type="match status" value="1"/>
</dbReference>
<dbReference type="InterPro" id="IPR027408">
    <property type="entry name" value="PNPase/RNase_PH_dom_sf"/>
</dbReference>
<dbReference type="SUPFAM" id="SSF55666">
    <property type="entry name" value="Ribonuclease PH domain 2-like"/>
    <property type="match status" value="1"/>
</dbReference>
<keyword evidence="3" id="KW-0698">rRNA processing</keyword>
<sequence length="229" mass="25478">MAETLSPMNEDEQSIFSSLHCTLSPISKATGSATFTLNDSLCTCLLNGPSELRQQQDATNRLQVDVTFQARPGTSHTNSTATKDKLIEQWLETLVHSTVLAEKYPRSQINIVMYEEQNLSGEATILACLCNTLCLTMLDANLPMKYAFAAVPIVQHPTKGLLSLPKTKDELICTTYFVFVFEITSNEILAMHASGEFDMKLMEQAISIAKPAAGQIFQFYRQELEKRLS</sequence>
<dbReference type="SUPFAM" id="SSF54211">
    <property type="entry name" value="Ribosomal protein S5 domain 2-like"/>
    <property type="match status" value="1"/>
</dbReference>
<dbReference type="Proteomes" id="UP000663828">
    <property type="component" value="Unassembled WGS sequence"/>
</dbReference>
<evidence type="ECO:0000313" key="8">
    <source>
        <dbReference type="EMBL" id="CAF1526954.1"/>
    </source>
</evidence>
<dbReference type="EMBL" id="CAJNOJ010000023">
    <property type="protein sequence ID" value="CAF0856475.1"/>
    <property type="molecule type" value="Genomic_DNA"/>
</dbReference>
<name>A0A813W6M8_ADIRI</name>
<evidence type="ECO:0000313" key="7">
    <source>
        <dbReference type="EMBL" id="CAF0856475.1"/>
    </source>
</evidence>
<comment type="subcellular location">
    <subcellularLocation>
        <location evidence="1">Nucleus</location>
    </subcellularLocation>
</comment>
<proteinExistence type="inferred from homology"/>
<dbReference type="GO" id="GO:0034475">
    <property type="term" value="P:U4 snRNA 3'-end processing"/>
    <property type="evidence" value="ECO:0007669"/>
    <property type="project" value="TreeGrafter"/>
</dbReference>
<dbReference type="InterPro" id="IPR020568">
    <property type="entry name" value="Ribosomal_Su5_D2-typ_SF"/>
</dbReference>
<evidence type="ECO:0000256" key="5">
    <source>
        <dbReference type="ARBA" id="ARBA00023242"/>
    </source>
</evidence>
<dbReference type="GO" id="GO:0071051">
    <property type="term" value="P:poly(A)-dependent snoRNA 3'-end processing"/>
    <property type="evidence" value="ECO:0007669"/>
    <property type="project" value="TreeGrafter"/>
</dbReference>
<comment type="caution">
    <text evidence="7">The sequence shown here is derived from an EMBL/GenBank/DDBJ whole genome shotgun (WGS) entry which is preliminary data.</text>
</comment>
<dbReference type="PANTHER" id="PTHR11953:SF1">
    <property type="entry name" value="EXOSOME COMPLEX COMPONENT RRP46"/>
    <property type="match status" value="1"/>
</dbReference>
<dbReference type="Proteomes" id="UP000663852">
    <property type="component" value="Unassembled WGS sequence"/>
</dbReference>
<evidence type="ECO:0000256" key="3">
    <source>
        <dbReference type="ARBA" id="ARBA00022552"/>
    </source>
</evidence>
<dbReference type="GO" id="GO:0071028">
    <property type="term" value="P:nuclear mRNA surveillance"/>
    <property type="evidence" value="ECO:0007669"/>
    <property type="project" value="TreeGrafter"/>
</dbReference>
<keyword evidence="9" id="KW-1185">Reference proteome</keyword>
<evidence type="ECO:0000256" key="2">
    <source>
        <dbReference type="ARBA" id="ARBA00006678"/>
    </source>
</evidence>
<organism evidence="7 10">
    <name type="scientific">Adineta ricciae</name>
    <name type="common">Rotifer</name>
    <dbReference type="NCBI Taxonomy" id="249248"/>
    <lineage>
        <taxon>Eukaryota</taxon>
        <taxon>Metazoa</taxon>
        <taxon>Spiralia</taxon>
        <taxon>Gnathifera</taxon>
        <taxon>Rotifera</taxon>
        <taxon>Eurotatoria</taxon>
        <taxon>Bdelloidea</taxon>
        <taxon>Adinetida</taxon>
        <taxon>Adinetidae</taxon>
        <taxon>Adineta</taxon>
    </lineage>
</organism>
<reference evidence="7" key="1">
    <citation type="submission" date="2021-02" db="EMBL/GenBank/DDBJ databases">
        <authorList>
            <person name="Nowell W R."/>
        </authorList>
    </citation>
    <scope>NUCLEOTIDE SEQUENCE</scope>
</reference>
<gene>
    <name evidence="7" type="ORF">EDS130_LOCUS7584</name>
    <name evidence="8" type="ORF">XAT740_LOCUS41178</name>
</gene>
<dbReference type="GO" id="GO:0006364">
    <property type="term" value="P:rRNA processing"/>
    <property type="evidence" value="ECO:0007669"/>
    <property type="project" value="UniProtKB-KW"/>
</dbReference>
<dbReference type="GO" id="GO:0016075">
    <property type="term" value="P:rRNA catabolic process"/>
    <property type="evidence" value="ECO:0007669"/>
    <property type="project" value="TreeGrafter"/>
</dbReference>
<dbReference type="PANTHER" id="PTHR11953">
    <property type="entry name" value="EXOSOME COMPLEX COMPONENT"/>
    <property type="match status" value="1"/>
</dbReference>